<accession>A0A266NE35</accession>
<dbReference type="OrthoDB" id="9804993at2"/>
<evidence type="ECO:0000313" key="1">
    <source>
        <dbReference type="EMBL" id="OZY60751.1"/>
    </source>
</evidence>
<keyword evidence="1" id="KW-0378">Hydrolase</keyword>
<proteinExistence type="predicted"/>
<dbReference type="InterPro" id="IPR010662">
    <property type="entry name" value="RBBP9/YdeN"/>
</dbReference>
<protein>
    <submittedName>
        <fullName evidence="1">Alpha/beta hydrolase</fullName>
    </submittedName>
</protein>
<dbReference type="Gene3D" id="3.40.50.1820">
    <property type="entry name" value="alpha/beta hydrolase"/>
    <property type="match status" value="1"/>
</dbReference>
<dbReference type="InterPro" id="IPR029058">
    <property type="entry name" value="AB_hydrolase_fold"/>
</dbReference>
<dbReference type="Proteomes" id="UP000215788">
    <property type="component" value="Unassembled WGS sequence"/>
</dbReference>
<dbReference type="EMBL" id="NQKI01000004">
    <property type="protein sequence ID" value="OZY60751.1"/>
    <property type="molecule type" value="Genomic_DNA"/>
</dbReference>
<name>A0A266NE35_9PSED</name>
<dbReference type="RefSeq" id="WP_094992336.1">
    <property type="nucleotide sequence ID" value="NZ_NQKI01000004.1"/>
</dbReference>
<sequence>MTVRVLILPGLLDSGPDHWQSRWEQRFSGLKRVKQSDWQTPSCADWVQKLHKEVTKNNRPVALVAHSLACTLIARWAQEYPEAAKRVRGALLVAPSDTEAESYPSGTQGFTPMPLNPLPFQSITVASTDDPYVTLERARVFSEAWGSTKLQILDSAGHINAQSGLGHWPLGISLLFDLTGDQQFHTAAGH</sequence>
<evidence type="ECO:0000313" key="2">
    <source>
        <dbReference type="Proteomes" id="UP000215788"/>
    </source>
</evidence>
<reference evidence="1 2" key="1">
    <citation type="submission" date="2017-08" db="EMBL/GenBank/DDBJ databases">
        <title>Genomic and metabolic characterisation of spoilage-associated Pseudomonas species.</title>
        <authorList>
            <person name="Stanborough T."/>
            <person name="Fegan N."/>
            <person name="Powell S.M."/>
            <person name="Singh T."/>
            <person name="Tamplin M.L."/>
            <person name="Chandry P.S."/>
        </authorList>
    </citation>
    <scope>NUCLEOTIDE SEQUENCE [LARGE SCALE GENOMIC DNA]</scope>
    <source>
        <strain evidence="1 2">L1802</strain>
    </source>
</reference>
<dbReference type="SUPFAM" id="SSF53474">
    <property type="entry name" value="alpha/beta-Hydrolases"/>
    <property type="match status" value="1"/>
</dbReference>
<dbReference type="AlphaFoldDB" id="A0A266NE35"/>
<dbReference type="Pfam" id="PF06821">
    <property type="entry name" value="Ser_hydrolase"/>
    <property type="match status" value="1"/>
</dbReference>
<gene>
    <name evidence="1" type="ORF">CJF39_04480</name>
</gene>
<comment type="caution">
    <text evidence="1">The sequence shown here is derived from an EMBL/GenBank/DDBJ whole genome shotgun (WGS) entry which is preliminary data.</text>
</comment>
<organism evidence="1 2">
    <name type="scientific">Pseudomonas lundensis</name>
    <dbReference type="NCBI Taxonomy" id="86185"/>
    <lineage>
        <taxon>Bacteria</taxon>
        <taxon>Pseudomonadati</taxon>
        <taxon>Pseudomonadota</taxon>
        <taxon>Gammaproteobacteria</taxon>
        <taxon>Pseudomonadales</taxon>
        <taxon>Pseudomonadaceae</taxon>
        <taxon>Pseudomonas</taxon>
    </lineage>
</organism>
<dbReference type="GO" id="GO:0016787">
    <property type="term" value="F:hydrolase activity"/>
    <property type="evidence" value="ECO:0007669"/>
    <property type="project" value="UniProtKB-KW"/>
</dbReference>